<sequence length="128" mass="13978">MVDWSVDADEAQNGLYLDLGGHFGPEEAKKANEAAREAVQRLDPGFEVITDLSEFVPGDQDAVECIEEGKQAVREAGAFAAVRATGERSATGRMHFQRVGEDEEEYTVAVADTVEQAEKFLDKRTASQ</sequence>
<organism evidence="1 2">
    <name type="scientific">Halorientalis regularis</name>
    <dbReference type="NCBI Taxonomy" id="660518"/>
    <lineage>
        <taxon>Archaea</taxon>
        <taxon>Methanobacteriati</taxon>
        <taxon>Methanobacteriota</taxon>
        <taxon>Stenosarchaea group</taxon>
        <taxon>Halobacteria</taxon>
        <taxon>Halobacteriales</taxon>
        <taxon>Haloarculaceae</taxon>
        <taxon>Halorientalis</taxon>
    </lineage>
</organism>
<dbReference type="RefSeq" id="WP_092691149.1">
    <property type="nucleotide sequence ID" value="NZ_FNBK01000006.1"/>
</dbReference>
<name>A0A1G7L433_9EURY</name>
<dbReference type="AlphaFoldDB" id="A0A1G7L433"/>
<dbReference type="OrthoDB" id="239329at2157"/>
<reference evidence="2" key="1">
    <citation type="submission" date="2016-10" db="EMBL/GenBank/DDBJ databases">
        <authorList>
            <person name="Varghese N."/>
            <person name="Submissions S."/>
        </authorList>
    </citation>
    <scope>NUCLEOTIDE SEQUENCE [LARGE SCALE GENOMIC DNA]</scope>
    <source>
        <strain evidence="2">IBRC-M 10760</strain>
    </source>
</reference>
<dbReference type="EMBL" id="FNBK01000006">
    <property type="protein sequence ID" value="SDF44223.1"/>
    <property type="molecule type" value="Genomic_DNA"/>
</dbReference>
<evidence type="ECO:0000313" key="2">
    <source>
        <dbReference type="Proteomes" id="UP000199076"/>
    </source>
</evidence>
<keyword evidence="2" id="KW-1185">Reference proteome</keyword>
<protein>
    <submittedName>
        <fullName evidence="1">Uncharacterized protein</fullName>
    </submittedName>
</protein>
<gene>
    <name evidence="1" type="ORF">SAMN05216218_106153</name>
</gene>
<evidence type="ECO:0000313" key="1">
    <source>
        <dbReference type="EMBL" id="SDF44223.1"/>
    </source>
</evidence>
<proteinExistence type="predicted"/>
<dbReference type="STRING" id="660518.SAMN05216218_106153"/>
<accession>A0A1G7L433</accession>
<dbReference type="Proteomes" id="UP000199076">
    <property type="component" value="Unassembled WGS sequence"/>
</dbReference>